<evidence type="ECO:0000313" key="3">
    <source>
        <dbReference type="RefSeq" id="XP_052749261.1"/>
    </source>
</evidence>
<dbReference type="InterPro" id="IPR002347">
    <property type="entry name" value="SDR_fam"/>
</dbReference>
<sequence length="320" mass="35514">MFLMYFVLVIFAVVLIGLLYTKLTLGICKCSKHLVGKVVIITGANTGIGYETAKDLAFRGARVILACRNEQRGLTAQNNIITDTGNHDVHFRQLDLASLSSVRKFSENILTNEKRLDILINNAGMVGAKHTKTTDGLLLDMQSNHLGPFLLTCLLLPLLKKTGSSRIINVSSMGHRFAKFDVNDLNMDKVRYSSKVSYGNTKLCNILMSVELSQRLKGTGVTINSLHPGGVDTDIIANVVNQSMFLKFMNLLRPIFRAFAKSRWEGAQTTIYLAVSPEVEGVSGYYYSDCQQASTSKLAQDKDLARKLWEVSERLVKLNN</sequence>
<dbReference type="PANTHER" id="PTHR43157:SF31">
    <property type="entry name" value="PHOSPHATIDYLINOSITOL-GLYCAN BIOSYNTHESIS CLASS F PROTEIN"/>
    <property type="match status" value="1"/>
</dbReference>
<dbReference type="RefSeq" id="XP_052749261.1">
    <property type="nucleotide sequence ID" value="XM_052893301.1"/>
</dbReference>
<keyword evidence="1" id="KW-0560">Oxidoreductase</keyword>
<organism evidence="2 3">
    <name type="scientific">Galleria mellonella</name>
    <name type="common">Greater wax moth</name>
    <dbReference type="NCBI Taxonomy" id="7137"/>
    <lineage>
        <taxon>Eukaryota</taxon>
        <taxon>Metazoa</taxon>
        <taxon>Ecdysozoa</taxon>
        <taxon>Arthropoda</taxon>
        <taxon>Hexapoda</taxon>
        <taxon>Insecta</taxon>
        <taxon>Pterygota</taxon>
        <taxon>Neoptera</taxon>
        <taxon>Endopterygota</taxon>
        <taxon>Lepidoptera</taxon>
        <taxon>Glossata</taxon>
        <taxon>Ditrysia</taxon>
        <taxon>Pyraloidea</taxon>
        <taxon>Pyralidae</taxon>
        <taxon>Galleriinae</taxon>
        <taxon>Galleria</taxon>
    </lineage>
</organism>
<dbReference type="InterPro" id="IPR036291">
    <property type="entry name" value="NAD(P)-bd_dom_sf"/>
</dbReference>
<dbReference type="Proteomes" id="UP001652740">
    <property type="component" value="Unplaced"/>
</dbReference>
<protein>
    <submittedName>
        <fullName evidence="3">Retinol dehydrogenase 11-like</fullName>
    </submittedName>
</protein>
<evidence type="ECO:0000256" key="1">
    <source>
        <dbReference type="ARBA" id="ARBA00023002"/>
    </source>
</evidence>
<dbReference type="SUPFAM" id="SSF51735">
    <property type="entry name" value="NAD(P)-binding Rossmann-fold domains"/>
    <property type="match status" value="1"/>
</dbReference>
<accession>A0ABM3MCY9</accession>
<gene>
    <name evidence="3" type="primary">LOC113515405</name>
</gene>
<dbReference type="GeneID" id="113515405"/>
<evidence type="ECO:0000313" key="2">
    <source>
        <dbReference type="Proteomes" id="UP001652740"/>
    </source>
</evidence>
<dbReference type="Pfam" id="PF00106">
    <property type="entry name" value="adh_short"/>
    <property type="match status" value="1"/>
</dbReference>
<dbReference type="PANTHER" id="PTHR43157">
    <property type="entry name" value="PHOSPHATIDYLINOSITOL-GLYCAN BIOSYNTHESIS CLASS F PROTEIN-RELATED"/>
    <property type="match status" value="1"/>
</dbReference>
<dbReference type="Gene3D" id="3.40.50.720">
    <property type="entry name" value="NAD(P)-binding Rossmann-like Domain"/>
    <property type="match status" value="1"/>
</dbReference>
<name>A0ABM3MCY9_GALME</name>
<keyword evidence="2" id="KW-1185">Reference proteome</keyword>
<dbReference type="CDD" id="cd05327">
    <property type="entry name" value="retinol-DH_like_SDR_c_like"/>
    <property type="match status" value="1"/>
</dbReference>
<proteinExistence type="predicted"/>
<reference evidence="3" key="1">
    <citation type="submission" date="2025-08" db="UniProtKB">
        <authorList>
            <consortium name="RefSeq"/>
        </authorList>
    </citation>
    <scope>IDENTIFICATION</scope>
    <source>
        <tissue evidence="3">Whole larvae</tissue>
    </source>
</reference>
<dbReference type="PRINTS" id="PR00081">
    <property type="entry name" value="GDHRDH"/>
</dbReference>